<dbReference type="SUPFAM" id="SSF48371">
    <property type="entry name" value="ARM repeat"/>
    <property type="match status" value="1"/>
</dbReference>
<comment type="caution">
    <text evidence="1">The sequence shown here is derived from an EMBL/GenBank/DDBJ whole genome shotgun (WGS) entry which is preliminary data.</text>
</comment>
<evidence type="ECO:0008006" key="3">
    <source>
        <dbReference type="Google" id="ProtNLM"/>
    </source>
</evidence>
<sequence>MANTDAMGLWTLRFSSVLAPVSVVELLEINRFWGYGLLGPAIAATWATSVWQRRRQLARVGPVEAPGPEARQGFWDARSEAPAAGGHAERRDRAMTNLVASIKDETLDSDLRIQLIQDLVDLGGEDMALRLAPVAVSSEVDVEVRLEAAEHMGRFSLGDATEALEAIATDPGVGDKHRLDAACALADGAARQAAIALMQLVTDDGVSEYVRHSAANALRRVNRPAAAMALRHLANAPLVTSRLRIICAEQLADDNLEDARDALWRIVKGVEAVMDHHLGIDAAEAMHGIDPEAGIEAYSVLAVDSCFHWYGRIEAAYRLGRLGVGDGFDLLSDFACAEGVDDVYGLAALDRLFQLEIESGTLDAEE</sequence>
<proteinExistence type="predicted"/>
<dbReference type="EMBL" id="WIAO01000046">
    <property type="protein sequence ID" value="MQM28505.1"/>
    <property type="molecule type" value="Genomic_DNA"/>
</dbReference>
<accession>A0A6L5GG21</accession>
<gene>
    <name evidence="1" type="ORF">GFD30_23515</name>
</gene>
<reference evidence="1 2" key="1">
    <citation type="submission" date="2019-10" db="EMBL/GenBank/DDBJ databases">
        <title>Glycomyces albidus sp. nov., a novel actinomycete isolated from rhizosphere soil of wheat (Triticum aestivum L.).</title>
        <authorList>
            <person name="Qian L."/>
        </authorList>
    </citation>
    <scope>NUCLEOTIDE SEQUENCE [LARGE SCALE GENOMIC DNA]</scope>
    <source>
        <strain evidence="1 2">NEAU-7082</strain>
    </source>
</reference>
<dbReference type="RefSeq" id="WP_153027601.1">
    <property type="nucleotide sequence ID" value="NZ_WIAO01000046.1"/>
</dbReference>
<dbReference type="InterPro" id="IPR011989">
    <property type="entry name" value="ARM-like"/>
</dbReference>
<evidence type="ECO:0000313" key="2">
    <source>
        <dbReference type="Proteomes" id="UP000477750"/>
    </source>
</evidence>
<dbReference type="AlphaFoldDB" id="A0A6L5GG21"/>
<dbReference type="Proteomes" id="UP000477750">
    <property type="component" value="Unassembled WGS sequence"/>
</dbReference>
<dbReference type="Gene3D" id="1.25.10.10">
    <property type="entry name" value="Leucine-rich Repeat Variant"/>
    <property type="match status" value="1"/>
</dbReference>
<keyword evidence="2" id="KW-1185">Reference proteome</keyword>
<dbReference type="InterPro" id="IPR004155">
    <property type="entry name" value="PBS_lyase_HEAT"/>
</dbReference>
<dbReference type="SMART" id="SM00567">
    <property type="entry name" value="EZ_HEAT"/>
    <property type="match status" value="3"/>
</dbReference>
<organism evidence="1 2">
    <name type="scientific">Glycomyces albidus</name>
    <dbReference type="NCBI Taxonomy" id="2656774"/>
    <lineage>
        <taxon>Bacteria</taxon>
        <taxon>Bacillati</taxon>
        <taxon>Actinomycetota</taxon>
        <taxon>Actinomycetes</taxon>
        <taxon>Glycomycetales</taxon>
        <taxon>Glycomycetaceae</taxon>
        <taxon>Glycomyces</taxon>
    </lineage>
</organism>
<dbReference type="InterPro" id="IPR016024">
    <property type="entry name" value="ARM-type_fold"/>
</dbReference>
<name>A0A6L5GG21_9ACTN</name>
<protein>
    <recommendedName>
        <fullName evidence="3">HEAT repeat domain-containing protein</fullName>
    </recommendedName>
</protein>
<evidence type="ECO:0000313" key="1">
    <source>
        <dbReference type="EMBL" id="MQM28505.1"/>
    </source>
</evidence>